<dbReference type="PROSITE" id="PS00041">
    <property type="entry name" value="HTH_ARAC_FAMILY_1"/>
    <property type="match status" value="1"/>
</dbReference>
<dbReference type="Gene3D" id="1.10.10.60">
    <property type="entry name" value="Homeodomain-like"/>
    <property type="match status" value="2"/>
</dbReference>
<reference evidence="6" key="1">
    <citation type="journal article" date="2019" name="Int. J. Syst. Evol. Microbiol.">
        <title>The Global Catalogue of Microorganisms (GCM) 10K type strain sequencing project: providing services to taxonomists for standard genome sequencing and annotation.</title>
        <authorList>
            <consortium name="The Broad Institute Genomics Platform"/>
            <consortium name="The Broad Institute Genome Sequencing Center for Infectious Disease"/>
            <person name="Wu L."/>
            <person name="Ma J."/>
        </authorList>
    </citation>
    <scope>NUCLEOTIDE SEQUENCE [LARGE SCALE GENOMIC DNA]</scope>
    <source>
        <strain evidence="6">CGMCC 4.7466</strain>
    </source>
</reference>
<dbReference type="Gene3D" id="2.60.120.10">
    <property type="entry name" value="Jelly Rolls"/>
    <property type="match status" value="1"/>
</dbReference>
<dbReference type="EMBL" id="JBHSJJ010000015">
    <property type="protein sequence ID" value="MFC4874145.1"/>
    <property type="molecule type" value="Genomic_DNA"/>
</dbReference>
<dbReference type="PANTHER" id="PTHR43280">
    <property type="entry name" value="ARAC-FAMILY TRANSCRIPTIONAL REGULATOR"/>
    <property type="match status" value="1"/>
</dbReference>
<dbReference type="SMART" id="SM00342">
    <property type="entry name" value="HTH_ARAC"/>
    <property type="match status" value="1"/>
</dbReference>
<dbReference type="InterPro" id="IPR009057">
    <property type="entry name" value="Homeodomain-like_sf"/>
</dbReference>
<evidence type="ECO:0000256" key="3">
    <source>
        <dbReference type="ARBA" id="ARBA00023163"/>
    </source>
</evidence>
<dbReference type="SUPFAM" id="SSF51215">
    <property type="entry name" value="Regulatory protein AraC"/>
    <property type="match status" value="1"/>
</dbReference>
<evidence type="ECO:0000256" key="2">
    <source>
        <dbReference type="ARBA" id="ARBA00023125"/>
    </source>
</evidence>
<dbReference type="Pfam" id="PF12833">
    <property type="entry name" value="HTH_18"/>
    <property type="match status" value="1"/>
</dbReference>
<evidence type="ECO:0000313" key="5">
    <source>
        <dbReference type="EMBL" id="MFC4874145.1"/>
    </source>
</evidence>
<dbReference type="InterPro" id="IPR018062">
    <property type="entry name" value="HTH_AraC-typ_CS"/>
</dbReference>
<dbReference type="InterPro" id="IPR020449">
    <property type="entry name" value="Tscrpt_reg_AraC-type_HTH"/>
</dbReference>
<dbReference type="InterPro" id="IPR018060">
    <property type="entry name" value="HTH_AraC"/>
</dbReference>
<keyword evidence="1" id="KW-0805">Transcription regulation</keyword>
<evidence type="ECO:0000259" key="4">
    <source>
        <dbReference type="PROSITE" id="PS01124"/>
    </source>
</evidence>
<feature type="domain" description="HTH araC/xylS-type" evidence="4">
    <location>
        <begin position="191"/>
        <end position="290"/>
    </location>
</feature>
<dbReference type="InterPro" id="IPR003313">
    <property type="entry name" value="AraC-bd"/>
</dbReference>
<dbReference type="InterPro" id="IPR014710">
    <property type="entry name" value="RmlC-like_jellyroll"/>
</dbReference>
<sequence length="294" mass="33652">MKVHDISDTSERVIVNLKKMGFRNIQLIGRYIYSGARQQLDTHVHPGVMEICYCDKGQQVYEVGTQNFLIKGGDVFVTFPDEPHSTADHPEEKGILYWLQIALPSECEYFLGYNGQDARSITDALLNLPARHFKGNSDLKRMLRLLMTLLNQPSKGLNRLRIYNILTSFLLSIINSSRESNKKVRANDRVKSVQNFITSHLDESLSISVLANQQNLSESHFKSWFKREVGITPMDYVLRQKIEKAKQLISERPFTTMTAVAYQLNFSSSQHFSSVFKKYTGMTPVTYKKISLAT</sequence>
<gene>
    <name evidence="5" type="ORF">ACFPFU_20740</name>
</gene>
<accession>A0ABV9T7M8</accession>
<dbReference type="PROSITE" id="PS01124">
    <property type="entry name" value="HTH_ARAC_FAMILY_2"/>
    <property type="match status" value="1"/>
</dbReference>
<keyword evidence="3" id="KW-0804">Transcription</keyword>
<dbReference type="PANTHER" id="PTHR43280:SF28">
    <property type="entry name" value="HTH-TYPE TRANSCRIPTIONAL ACTIVATOR RHAS"/>
    <property type="match status" value="1"/>
</dbReference>
<proteinExistence type="predicted"/>
<organism evidence="5 6">
    <name type="scientific">Negadavirga shengliensis</name>
    <dbReference type="NCBI Taxonomy" id="1389218"/>
    <lineage>
        <taxon>Bacteria</taxon>
        <taxon>Pseudomonadati</taxon>
        <taxon>Bacteroidota</taxon>
        <taxon>Cytophagia</taxon>
        <taxon>Cytophagales</taxon>
        <taxon>Cyclobacteriaceae</taxon>
        <taxon>Negadavirga</taxon>
    </lineage>
</organism>
<dbReference type="Proteomes" id="UP001595818">
    <property type="component" value="Unassembled WGS sequence"/>
</dbReference>
<dbReference type="RefSeq" id="WP_377067707.1">
    <property type="nucleotide sequence ID" value="NZ_JBHSJJ010000015.1"/>
</dbReference>
<name>A0ABV9T7M8_9BACT</name>
<dbReference type="Pfam" id="PF02311">
    <property type="entry name" value="AraC_binding"/>
    <property type="match status" value="1"/>
</dbReference>
<evidence type="ECO:0000256" key="1">
    <source>
        <dbReference type="ARBA" id="ARBA00023015"/>
    </source>
</evidence>
<comment type="caution">
    <text evidence="5">The sequence shown here is derived from an EMBL/GenBank/DDBJ whole genome shotgun (WGS) entry which is preliminary data.</text>
</comment>
<dbReference type="InterPro" id="IPR037923">
    <property type="entry name" value="HTH-like"/>
</dbReference>
<evidence type="ECO:0000313" key="6">
    <source>
        <dbReference type="Proteomes" id="UP001595818"/>
    </source>
</evidence>
<keyword evidence="6" id="KW-1185">Reference proteome</keyword>
<dbReference type="PRINTS" id="PR00032">
    <property type="entry name" value="HTHARAC"/>
</dbReference>
<dbReference type="SUPFAM" id="SSF46689">
    <property type="entry name" value="Homeodomain-like"/>
    <property type="match status" value="2"/>
</dbReference>
<keyword evidence="2" id="KW-0238">DNA-binding</keyword>
<protein>
    <submittedName>
        <fullName evidence="5">AraC family transcriptional regulator</fullName>
    </submittedName>
</protein>